<evidence type="ECO:0000313" key="3">
    <source>
        <dbReference type="EMBL" id="PKA55929.1"/>
    </source>
</evidence>
<dbReference type="PANTHER" id="PTHR11926">
    <property type="entry name" value="GLUCOSYL/GLUCURONOSYL TRANSFERASES"/>
    <property type="match status" value="1"/>
</dbReference>
<dbReference type="GO" id="GO:0047215">
    <property type="term" value="F:indole-3-acetate beta-glucosyltransferase activity"/>
    <property type="evidence" value="ECO:0007669"/>
    <property type="project" value="UniProtKB-EC"/>
</dbReference>
<proteinExistence type="inferred from homology"/>
<sequence length="460" mass="51424">MAHHHALVIPYPAQGHVIPLMELSFFLLRKGFKVSFLNTEFNHHRILSAMADEAKNRVQLTEEEEPESAEEIRLIAMPDGLAPGEDRNDLGRLTEALAAVMPEYLEDLLRNGDFTCVVADLNMAWSLEMAKKAGLRTAAFWPAAATLLAAMTCIPKLIEDEVIGEDGRLKRKGRIEIRPGMYPIDTAHLCWNCFADAFTRRTIFNLAVDSFRSAKSFTEIIVSNSSGELEKPVFAFAPFISPIGPLLRSEGKKRLGHFWPQDNSCFSWLDRQPPNSVVYVAFGSFAVFNSCQYRELALGLELAGLPFLWAVRSDSSSGGISYPAGFLERIGDRGRTVEWAPQQRVLGHPAIACFVSHCGWNSTMEGVRNGVPFLCWPYFADQFINERYICDDWKIGMKLVADDNGIISREEISSKVKKLVGDEKITANSVELMEKVERSIGKGGSSYENLSKFVEAMKRV</sequence>
<evidence type="ECO:0000256" key="1">
    <source>
        <dbReference type="ARBA" id="ARBA00009995"/>
    </source>
</evidence>
<dbReference type="EMBL" id="KZ451976">
    <property type="protein sequence ID" value="PKA55929.1"/>
    <property type="molecule type" value="Genomic_DNA"/>
</dbReference>
<evidence type="ECO:0000313" key="4">
    <source>
        <dbReference type="Proteomes" id="UP000236161"/>
    </source>
</evidence>
<dbReference type="Gene3D" id="3.40.50.2000">
    <property type="entry name" value="Glycogen Phosphorylase B"/>
    <property type="match status" value="2"/>
</dbReference>
<dbReference type="FunFam" id="3.40.50.2000:FF:000108">
    <property type="entry name" value="UDP-glycosyltransferase 83A1"/>
    <property type="match status" value="1"/>
</dbReference>
<dbReference type="AlphaFoldDB" id="A0A2I0AK43"/>
<keyword evidence="2 3" id="KW-0808">Transferase</keyword>
<dbReference type="Pfam" id="PF00201">
    <property type="entry name" value="UDPGT"/>
    <property type="match status" value="1"/>
</dbReference>
<evidence type="ECO:0000256" key="2">
    <source>
        <dbReference type="ARBA" id="ARBA00022679"/>
    </source>
</evidence>
<dbReference type="GO" id="GO:0080044">
    <property type="term" value="F:quercetin 7-O-glucosyltransferase activity"/>
    <property type="evidence" value="ECO:0007669"/>
    <property type="project" value="TreeGrafter"/>
</dbReference>
<reference evidence="3 4" key="1">
    <citation type="journal article" date="2017" name="Nature">
        <title>The Apostasia genome and the evolution of orchids.</title>
        <authorList>
            <person name="Zhang G.Q."/>
            <person name="Liu K.W."/>
            <person name="Li Z."/>
            <person name="Lohaus R."/>
            <person name="Hsiao Y.Y."/>
            <person name="Niu S.C."/>
            <person name="Wang J.Y."/>
            <person name="Lin Y.C."/>
            <person name="Xu Q."/>
            <person name="Chen L.J."/>
            <person name="Yoshida K."/>
            <person name="Fujiwara S."/>
            <person name="Wang Z.W."/>
            <person name="Zhang Y.Q."/>
            <person name="Mitsuda N."/>
            <person name="Wang M."/>
            <person name="Liu G.H."/>
            <person name="Pecoraro L."/>
            <person name="Huang H.X."/>
            <person name="Xiao X.J."/>
            <person name="Lin M."/>
            <person name="Wu X.Y."/>
            <person name="Wu W.L."/>
            <person name="Chen Y.Y."/>
            <person name="Chang S.B."/>
            <person name="Sakamoto S."/>
            <person name="Ohme-Takagi M."/>
            <person name="Yagi M."/>
            <person name="Zeng S.J."/>
            <person name="Shen C.Y."/>
            <person name="Yeh C.M."/>
            <person name="Luo Y.B."/>
            <person name="Tsai W.C."/>
            <person name="Van de Peer Y."/>
            <person name="Liu Z.J."/>
        </authorList>
    </citation>
    <scope>NUCLEOTIDE SEQUENCE [LARGE SCALE GENOMIC DNA]</scope>
    <source>
        <strain evidence="4">cv. Shenzhen</strain>
        <tissue evidence="3">Stem</tissue>
    </source>
</reference>
<gene>
    <name evidence="3" type="primary">UGT83A1</name>
    <name evidence="3" type="ORF">AXF42_Ash014601</name>
</gene>
<comment type="similarity">
    <text evidence="1">Belongs to the UDP-glycosyltransferase family.</text>
</comment>
<keyword evidence="3" id="KW-0328">Glycosyltransferase</keyword>
<organism evidence="3 4">
    <name type="scientific">Apostasia shenzhenica</name>
    <dbReference type="NCBI Taxonomy" id="1088818"/>
    <lineage>
        <taxon>Eukaryota</taxon>
        <taxon>Viridiplantae</taxon>
        <taxon>Streptophyta</taxon>
        <taxon>Embryophyta</taxon>
        <taxon>Tracheophyta</taxon>
        <taxon>Spermatophyta</taxon>
        <taxon>Magnoliopsida</taxon>
        <taxon>Liliopsida</taxon>
        <taxon>Asparagales</taxon>
        <taxon>Orchidaceae</taxon>
        <taxon>Apostasioideae</taxon>
        <taxon>Apostasia</taxon>
    </lineage>
</organism>
<dbReference type="FunFam" id="3.40.50.2000:FF:000061">
    <property type="entry name" value="UDP-glycosyltransferase 83A1"/>
    <property type="match status" value="1"/>
</dbReference>
<dbReference type="InterPro" id="IPR002213">
    <property type="entry name" value="UDP_glucos_trans"/>
</dbReference>
<protein>
    <submittedName>
        <fullName evidence="3">UDP-glycosyltransferase 83A1</fullName>
        <ecNumber evidence="3">2.4.1.121</ecNumber>
    </submittedName>
</protein>
<name>A0A2I0AK43_9ASPA</name>
<dbReference type="SUPFAM" id="SSF53756">
    <property type="entry name" value="UDP-Glycosyltransferase/glycogen phosphorylase"/>
    <property type="match status" value="1"/>
</dbReference>
<dbReference type="OrthoDB" id="5835829at2759"/>
<dbReference type="Proteomes" id="UP000236161">
    <property type="component" value="Unassembled WGS sequence"/>
</dbReference>
<dbReference type="PANTHER" id="PTHR11926:SF1412">
    <property type="entry name" value="UDP-GLYCOSYLTRANSFERASE 83A1-LIKE"/>
    <property type="match status" value="1"/>
</dbReference>
<dbReference type="CDD" id="cd03784">
    <property type="entry name" value="GT1_Gtf-like"/>
    <property type="match status" value="1"/>
</dbReference>
<dbReference type="GO" id="GO:0080043">
    <property type="term" value="F:quercetin 3-O-glucosyltransferase activity"/>
    <property type="evidence" value="ECO:0007669"/>
    <property type="project" value="TreeGrafter"/>
</dbReference>
<keyword evidence="4" id="KW-1185">Reference proteome</keyword>
<accession>A0A2I0AK43</accession>
<dbReference type="EC" id="2.4.1.121" evidence="3"/>